<reference evidence="3 4" key="1">
    <citation type="submission" date="2018-05" db="EMBL/GenBank/DDBJ databases">
        <title>Genomic Encyclopedia of Type Strains, Phase IV (KMG-IV): sequencing the most valuable type-strain genomes for metagenomic binning, comparative biology and taxonomic classification.</title>
        <authorList>
            <person name="Goeker M."/>
        </authorList>
    </citation>
    <scope>NUCLEOTIDE SEQUENCE [LARGE SCALE GENOMIC DNA]</scope>
    <source>
        <strain evidence="3 4">DSM 23606</strain>
    </source>
</reference>
<evidence type="ECO:0000259" key="2">
    <source>
        <dbReference type="Pfam" id="PF03958"/>
    </source>
</evidence>
<name>A0A317MUN2_9GAMM</name>
<dbReference type="RefSeq" id="WP_170123575.1">
    <property type="nucleotide sequence ID" value="NZ_QGTJ01000005.1"/>
</dbReference>
<dbReference type="InterPro" id="IPR005644">
    <property type="entry name" value="NolW-like"/>
</dbReference>
<dbReference type="Gene3D" id="3.30.1370.120">
    <property type="match status" value="1"/>
</dbReference>
<gene>
    <name evidence="3" type="ORF">C7443_105111</name>
</gene>
<proteinExistence type="predicted"/>
<sequence>MSRLHRLLLCLLLMPALALADALEVIPLQHRSAEDLLPLLRPLVRPPTTLGGQGDKLIVRGSPAEIEQLRQLLGALDVAPRRLLVSVRQGSADDLLNRGGGSDAVAGFGSDGVQAGGRVSVEHYGTRRNDDTTQGVQVLDGQEAFIRAGAEVPVSSSGTVIYGRSIVAQDVQTEYRDASTGFYVRPRLSGSSVTVEVRPSSSRALPDGSFATSGLSTTVSGPLGAWLPLGGSVESRQQERNADTYSTREHSRAERVWLLRVEELP</sequence>
<feature type="signal peptide" evidence="1">
    <location>
        <begin position="1"/>
        <end position="20"/>
    </location>
</feature>
<feature type="domain" description="NolW-like" evidence="2">
    <location>
        <begin position="24"/>
        <end position="81"/>
    </location>
</feature>
<protein>
    <submittedName>
        <fullName evidence="3">Type II/III secretion system protein</fullName>
    </submittedName>
</protein>
<dbReference type="AlphaFoldDB" id="A0A317MUN2"/>
<dbReference type="Pfam" id="PF03958">
    <property type="entry name" value="Secretin_N"/>
    <property type="match status" value="1"/>
</dbReference>
<accession>A0A317MUN2</accession>
<comment type="caution">
    <text evidence="3">The sequence shown here is derived from an EMBL/GenBank/DDBJ whole genome shotgun (WGS) entry which is preliminary data.</text>
</comment>
<dbReference type="InterPro" id="IPR038591">
    <property type="entry name" value="NolW-like_sf"/>
</dbReference>
<evidence type="ECO:0000256" key="1">
    <source>
        <dbReference type="SAM" id="SignalP"/>
    </source>
</evidence>
<dbReference type="Proteomes" id="UP000246569">
    <property type="component" value="Unassembled WGS sequence"/>
</dbReference>
<evidence type="ECO:0000313" key="4">
    <source>
        <dbReference type="Proteomes" id="UP000246569"/>
    </source>
</evidence>
<feature type="chain" id="PRO_5016412187" evidence="1">
    <location>
        <begin position="21"/>
        <end position="265"/>
    </location>
</feature>
<evidence type="ECO:0000313" key="3">
    <source>
        <dbReference type="EMBL" id="PWV61683.1"/>
    </source>
</evidence>
<keyword evidence="1" id="KW-0732">Signal</keyword>
<organism evidence="3 4">
    <name type="scientific">Plasticicumulans acidivorans</name>
    <dbReference type="NCBI Taxonomy" id="886464"/>
    <lineage>
        <taxon>Bacteria</taxon>
        <taxon>Pseudomonadati</taxon>
        <taxon>Pseudomonadota</taxon>
        <taxon>Gammaproteobacteria</taxon>
        <taxon>Candidatus Competibacteraceae</taxon>
        <taxon>Plasticicumulans</taxon>
    </lineage>
</organism>
<dbReference type="EMBL" id="QGTJ01000005">
    <property type="protein sequence ID" value="PWV61683.1"/>
    <property type="molecule type" value="Genomic_DNA"/>
</dbReference>
<keyword evidence="4" id="KW-1185">Reference proteome</keyword>